<dbReference type="AlphaFoldDB" id="A0A1F4V3V1"/>
<reference evidence="1 2" key="1">
    <citation type="journal article" date="2016" name="Nat. Commun.">
        <title>Thousands of microbial genomes shed light on interconnected biogeochemical processes in an aquifer system.</title>
        <authorList>
            <person name="Anantharaman K."/>
            <person name="Brown C.T."/>
            <person name="Hug L.A."/>
            <person name="Sharon I."/>
            <person name="Castelle C.J."/>
            <person name="Probst A.J."/>
            <person name="Thomas B.C."/>
            <person name="Singh A."/>
            <person name="Wilkins M.J."/>
            <person name="Karaoz U."/>
            <person name="Brodie E.L."/>
            <person name="Williams K.H."/>
            <person name="Hubbard S.S."/>
            <person name="Banfield J.F."/>
        </authorList>
    </citation>
    <scope>NUCLEOTIDE SEQUENCE [LARGE SCALE GENOMIC DNA]</scope>
</reference>
<name>A0A1F4V3V1_UNCKA</name>
<sequence length="366" mass="41920">MQSFRQKLLSKINSLSPEDEVVFDRMFKVWTVKGELKIPKEMAPWVKKEFGSLEAVEKQIFIKAVNLITYEGTIFNDLRTKRPIVGDEKITEVMDLIETTQDERFANPLTGTPSDTFGRIEGKYCITASNLAKYDGLHSMLIFKDPNPLLFSRKRIKDYFDVARKWYVLAGRSNKRAVYPMFIWNCLWRAGASIVNGHTHMVLTEGQAYAKVEELRNLSHKYQELYRSGYFDDLYSIHKSLGLAFERKGVKVISKITPIKEKEVEIYADDDGEDFSDVVSDVLNTMKENLGVSSFNLSVVHRPMEKTAEVWDHMPVLVRIVDRGRLSSRTTDFAAMELYAQSVVGSNPYVVFDELKTALLGSHAKE</sequence>
<evidence type="ECO:0000313" key="1">
    <source>
        <dbReference type="EMBL" id="OGC51838.1"/>
    </source>
</evidence>
<gene>
    <name evidence="1" type="ORF">A2982_03875</name>
</gene>
<dbReference type="Proteomes" id="UP000178771">
    <property type="component" value="Unassembled WGS sequence"/>
</dbReference>
<dbReference type="EMBL" id="MEVH01000012">
    <property type="protein sequence ID" value="OGC51838.1"/>
    <property type="molecule type" value="Genomic_DNA"/>
</dbReference>
<organism evidence="1 2">
    <name type="scientific">candidate division WWE3 bacterium RIFCSPLOWO2_01_FULL_39_13</name>
    <dbReference type="NCBI Taxonomy" id="1802624"/>
    <lineage>
        <taxon>Bacteria</taxon>
        <taxon>Katanobacteria</taxon>
    </lineage>
</organism>
<accession>A0A1F4V3V1</accession>
<comment type="caution">
    <text evidence="1">The sequence shown here is derived from an EMBL/GenBank/DDBJ whole genome shotgun (WGS) entry which is preliminary data.</text>
</comment>
<protein>
    <submittedName>
        <fullName evidence="1">Uncharacterized protein</fullName>
    </submittedName>
</protein>
<evidence type="ECO:0000313" key="2">
    <source>
        <dbReference type="Proteomes" id="UP000178771"/>
    </source>
</evidence>
<dbReference type="STRING" id="1802624.A2982_03875"/>
<proteinExistence type="predicted"/>